<keyword evidence="2" id="KW-1185">Reference proteome</keyword>
<dbReference type="RefSeq" id="WP_124693880.1">
    <property type="nucleotide sequence ID" value="NZ_JBHUFE010000016.1"/>
</dbReference>
<dbReference type="Proteomes" id="UP000282529">
    <property type="component" value="Unassembled WGS sequence"/>
</dbReference>
<organism evidence="1 2">
    <name type="scientific">Paenibacillus rhizophilus</name>
    <dbReference type="NCBI Taxonomy" id="1850366"/>
    <lineage>
        <taxon>Bacteria</taxon>
        <taxon>Bacillati</taxon>
        <taxon>Bacillota</taxon>
        <taxon>Bacilli</taxon>
        <taxon>Bacillales</taxon>
        <taxon>Paenibacillaceae</taxon>
        <taxon>Paenibacillus</taxon>
    </lineage>
</organism>
<dbReference type="EMBL" id="RQPI01000001">
    <property type="protein sequence ID" value="RQW13232.1"/>
    <property type="molecule type" value="Genomic_DNA"/>
</dbReference>
<comment type="caution">
    <text evidence="1">The sequence shown here is derived from an EMBL/GenBank/DDBJ whole genome shotgun (WGS) entry which is preliminary data.</text>
</comment>
<accession>A0A3N9Q3C7</accession>
<dbReference type="AlphaFoldDB" id="A0A3N9Q3C7"/>
<evidence type="ECO:0000313" key="2">
    <source>
        <dbReference type="Proteomes" id="UP000282529"/>
    </source>
</evidence>
<gene>
    <name evidence="1" type="ORF">EH198_02035</name>
</gene>
<evidence type="ECO:0008006" key="3">
    <source>
        <dbReference type="Google" id="ProtNLM"/>
    </source>
</evidence>
<name>A0A3N9Q3C7_9BACL</name>
<protein>
    <recommendedName>
        <fullName evidence="3">Apea-like HEPN domain-containing protein</fullName>
    </recommendedName>
</protein>
<dbReference type="OrthoDB" id="9134523at2"/>
<reference evidence="1 2" key="1">
    <citation type="submission" date="2018-11" db="EMBL/GenBank/DDBJ databases">
        <title>Genome sequence of strain 7197.</title>
        <authorList>
            <person name="Gao J."/>
            <person name="Sun J."/>
        </authorList>
    </citation>
    <scope>NUCLEOTIDE SEQUENCE [LARGE SCALE GENOMIC DNA]</scope>
    <source>
        <strain evidence="1 2">7197</strain>
    </source>
</reference>
<proteinExistence type="predicted"/>
<evidence type="ECO:0000313" key="1">
    <source>
        <dbReference type="EMBL" id="RQW13232.1"/>
    </source>
</evidence>
<sequence length="172" mass="20124">MKEDTQLPESEHSKELFAYFGLAVYYCQALEQQLTNLLLLTKLSQGTLPSEADLSDLYQRKLGNSLGQLIKEIQHHFPFSEEETAQLHHVWKQRNYIVHDYFKERIQDTFTPSGRTRIIRELKRFKNKAGALELKLQGYCTELYHKLGLEGKLEEEDMLGGYPPADLKRRNH</sequence>